<evidence type="ECO:0000256" key="6">
    <source>
        <dbReference type="ARBA" id="ARBA00022723"/>
    </source>
</evidence>
<dbReference type="Gene3D" id="3.90.380.10">
    <property type="entry name" value="Naphthalene 1,2-dioxygenase Alpha Subunit, Chain A, domain 1"/>
    <property type="match status" value="1"/>
</dbReference>
<dbReference type="InterPro" id="IPR050584">
    <property type="entry name" value="Cholesterol_7-desaturase"/>
</dbReference>
<evidence type="ECO:0000256" key="15">
    <source>
        <dbReference type="ARBA" id="ARBA00047853"/>
    </source>
</evidence>
<dbReference type="PANTHER" id="PTHR21266:SF32">
    <property type="entry name" value="CHOLESTEROL 7-DESATURASE NVD"/>
    <property type="match status" value="1"/>
</dbReference>
<dbReference type="GO" id="GO:0046872">
    <property type="term" value="F:metal ion binding"/>
    <property type="evidence" value="ECO:0007669"/>
    <property type="project" value="UniProtKB-KW"/>
</dbReference>
<dbReference type="GO" id="GO:0051537">
    <property type="term" value="F:2 iron, 2 sulfur cluster binding"/>
    <property type="evidence" value="ECO:0007669"/>
    <property type="project" value="UniProtKB-KW"/>
</dbReference>
<evidence type="ECO:0000256" key="7">
    <source>
        <dbReference type="ARBA" id="ARBA00022989"/>
    </source>
</evidence>
<comment type="catalytic activity">
    <reaction evidence="16">
        <text>cholesterol + NADPH + O2 + H(+) = 7-dehydrocholesterol + NADP(+) + 2 H2O</text>
        <dbReference type="Rhea" id="RHEA:45024"/>
        <dbReference type="ChEBI" id="CHEBI:15377"/>
        <dbReference type="ChEBI" id="CHEBI:15378"/>
        <dbReference type="ChEBI" id="CHEBI:15379"/>
        <dbReference type="ChEBI" id="CHEBI:16113"/>
        <dbReference type="ChEBI" id="CHEBI:17759"/>
        <dbReference type="ChEBI" id="CHEBI:57783"/>
        <dbReference type="ChEBI" id="CHEBI:58349"/>
        <dbReference type="EC" id="1.14.19.21"/>
    </reaction>
    <physiologicalReaction direction="left-to-right" evidence="16">
        <dbReference type="Rhea" id="RHEA:45025"/>
    </physiologicalReaction>
</comment>
<reference evidence="19" key="1">
    <citation type="submission" date="2022-03" db="EMBL/GenBank/DDBJ databases">
        <authorList>
            <person name="Tunstrom K."/>
        </authorList>
    </citation>
    <scope>NUCLEOTIDE SEQUENCE</scope>
</reference>
<dbReference type="Pfam" id="PF00355">
    <property type="entry name" value="Rieske"/>
    <property type="match status" value="1"/>
</dbReference>
<gene>
    <name evidence="19" type="ORF">EEDITHA_LOCUS352</name>
</gene>
<sequence length="439" mass="49771">MAIKDFTENGKNCQETKIDKITLINVIFGAIFTVLEFAFKYFKLLLLILIVFIVIYVLYKSYCSPVFYSKELSDVGFDHLPKGKDRSFHVIRAQKSRRFGSKLPPPYPNGWFSLVESRDLKVGGVVAVNALGLNLCVYRGEDGTARVVDAYCPHLGANLAVGGNVYGNCIECPFHLWKFGENGQCVSIPDTNTVPKGISIKTHPSMEIDGSVWIWYDAEGRPPLWTVDESNETKNWGYRGRNEFYVNAHIQEIPENGADVAHLNAVHSASLLTDVGHKYQFLKNIIGHHNWSAEWSKGEADHLAQIKIAHQYIIMKYDVFPIDVTAHQIGPAHVRLYFSCPLGPMIIIQSVTPVTPLLQKVVHRVYTPNYNAILGAALVIMEAYQFTRDVAIWNNKRYVSSPAYVKSDKNIRAFRTWFSQFYSETSLSMRDAMQSPYDW</sequence>
<comment type="pathway">
    <text evidence="3">Hormone biosynthesis.</text>
</comment>
<dbReference type="Proteomes" id="UP001153954">
    <property type="component" value="Unassembled WGS sequence"/>
</dbReference>
<comment type="cofactor">
    <cofactor evidence="1">
        <name>Fe cation</name>
        <dbReference type="ChEBI" id="CHEBI:24875"/>
    </cofactor>
</comment>
<keyword evidence="8" id="KW-0560">Oxidoreductase</keyword>
<name>A0AAU9TAX8_EUPED</name>
<proteinExistence type="inferred from homology"/>
<comment type="subcellular location">
    <subcellularLocation>
        <location evidence="2">Membrane</location>
    </subcellularLocation>
</comment>
<evidence type="ECO:0000256" key="2">
    <source>
        <dbReference type="ARBA" id="ARBA00004370"/>
    </source>
</evidence>
<dbReference type="GO" id="GO:0170056">
    <property type="term" value="F:cholesterol 7-desaturase [NAD(P)H] activity"/>
    <property type="evidence" value="ECO:0007669"/>
    <property type="project" value="UniProtKB-EC"/>
</dbReference>
<evidence type="ECO:0000256" key="12">
    <source>
        <dbReference type="ARBA" id="ARBA00025712"/>
    </source>
</evidence>
<dbReference type="SUPFAM" id="SSF50022">
    <property type="entry name" value="ISP domain"/>
    <property type="match status" value="1"/>
</dbReference>
<evidence type="ECO:0000256" key="4">
    <source>
        <dbReference type="ARBA" id="ARBA00022692"/>
    </source>
</evidence>
<evidence type="ECO:0000256" key="16">
    <source>
        <dbReference type="ARBA" id="ARBA00049548"/>
    </source>
</evidence>
<feature type="transmembrane region" description="Helical" evidence="17">
    <location>
        <begin position="45"/>
        <end position="62"/>
    </location>
</feature>
<dbReference type="PANTHER" id="PTHR21266">
    <property type="entry name" value="IRON-SULFUR DOMAIN CONTAINING PROTEIN"/>
    <property type="match status" value="1"/>
</dbReference>
<dbReference type="InterPro" id="IPR017941">
    <property type="entry name" value="Rieske_2Fe-2S"/>
</dbReference>
<dbReference type="Pfam" id="PF19298">
    <property type="entry name" value="KshA_C"/>
    <property type="match status" value="1"/>
</dbReference>
<keyword evidence="11 17" id="KW-0472">Membrane</keyword>
<dbReference type="GO" id="GO:0005737">
    <property type="term" value="C:cytoplasm"/>
    <property type="evidence" value="ECO:0007669"/>
    <property type="project" value="TreeGrafter"/>
</dbReference>
<protein>
    <recommendedName>
        <fullName evidence="14">cholesterol 7-desaturase</fullName>
        <ecNumber evidence="14">1.14.19.21</ecNumber>
    </recommendedName>
</protein>
<evidence type="ECO:0000256" key="5">
    <source>
        <dbReference type="ARBA" id="ARBA00022714"/>
    </source>
</evidence>
<keyword evidence="4 17" id="KW-0812">Transmembrane</keyword>
<keyword evidence="7 17" id="KW-1133">Transmembrane helix</keyword>
<evidence type="ECO:0000259" key="18">
    <source>
        <dbReference type="PROSITE" id="PS51296"/>
    </source>
</evidence>
<keyword evidence="20" id="KW-1185">Reference proteome</keyword>
<dbReference type="SUPFAM" id="SSF55961">
    <property type="entry name" value="Bet v1-like"/>
    <property type="match status" value="1"/>
</dbReference>
<evidence type="ECO:0000313" key="20">
    <source>
        <dbReference type="Proteomes" id="UP001153954"/>
    </source>
</evidence>
<dbReference type="AlphaFoldDB" id="A0AAU9TAX8"/>
<evidence type="ECO:0000313" key="19">
    <source>
        <dbReference type="EMBL" id="CAH2083708.1"/>
    </source>
</evidence>
<dbReference type="EMBL" id="CAKOGL010000001">
    <property type="protein sequence ID" value="CAH2083708.1"/>
    <property type="molecule type" value="Genomic_DNA"/>
</dbReference>
<organism evidence="19 20">
    <name type="scientific">Euphydryas editha</name>
    <name type="common">Edith's checkerspot</name>
    <dbReference type="NCBI Taxonomy" id="104508"/>
    <lineage>
        <taxon>Eukaryota</taxon>
        <taxon>Metazoa</taxon>
        <taxon>Ecdysozoa</taxon>
        <taxon>Arthropoda</taxon>
        <taxon>Hexapoda</taxon>
        <taxon>Insecta</taxon>
        <taxon>Pterygota</taxon>
        <taxon>Neoptera</taxon>
        <taxon>Endopterygota</taxon>
        <taxon>Lepidoptera</taxon>
        <taxon>Glossata</taxon>
        <taxon>Ditrysia</taxon>
        <taxon>Papilionoidea</taxon>
        <taxon>Nymphalidae</taxon>
        <taxon>Nymphalinae</taxon>
        <taxon>Euphydryas</taxon>
    </lineage>
</organism>
<evidence type="ECO:0000256" key="3">
    <source>
        <dbReference type="ARBA" id="ARBA00004972"/>
    </source>
</evidence>
<accession>A0AAU9TAX8</accession>
<comment type="catalytic activity">
    <reaction evidence="15">
        <text>cholesterol + NADH + O2 + H(+) = 7-dehydrocholesterol + NAD(+) + 2 H2O</text>
        <dbReference type="Rhea" id="RHEA:51644"/>
        <dbReference type="ChEBI" id="CHEBI:15377"/>
        <dbReference type="ChEBI" id="CHEBI:15378"/>
        <dbReference type="ChEBI" id="CHEBI:15379"/>
        <dbReference type="ChEBI" id="CHEBI:16113"/>
        <dbReference type="ChEBI" id="CHEBI:17759"/>
        <dbReference type="ChEBI" id="CHEBI:57540"/>
        <dbReference type="ChEBI" id="CHEBI:57945"/>
        <dbReference type="EC" id="1.14.19.21"/>
    </reaction>
    <physiologicalReaction direction="left-to-right" evidence="15">
        <dbReference type="Rhea" id="RHEA:51645"/>
    </physiologicalReaction>
</comment>
<keyword evidence="6" id="KW-0479">Metal-binding</keyword>
<feature type="domain" description="Rieske" evidence="18">
    <location>
        <begin position="112"/>
        <end position="214"/>
    </location>
</feature>
<evidence type="ECO:0000256" key="10">
    <source>
        <dbReference type="ARBA" id="ARBA00023014"/>
    </source>
</evidence>
<feature type="transmembrane region" description="Helical" evidence="17">
    <location>
        <begin position="21"/>
        <end position="39"/>
    </location>
</feature>
<dbReference type="InterPro" id="IPR045605">
    <property type="entry name" value="KshA-like_C"/>
</dbReference>
<comment type="pathway">
    <text evidence="12">Steroid hormone biosynthesis; dafachronic acid biosynthesis.</text>
</comment>
<evidence type="ECO:0000256" key="11">
    <source>
        <dbReference type="ARBA" id="ARBA00023136"/>
    </source>
</evidence>
<dbReference type="GO" id="GO:0016020">
    <property type="term" value="C:membrane"/>
    <property type="evidence" value="ECO:0007669"/>
    <property type="project" value="UniProtKB-SubCell"/>
</dbReference>
<evidence type="ECO:0000256" key="1">
    <source>
        <dbReference type="ARBA" id="ARBA00001962"/>
    </source>
</evidence>
<comment type="caution">
    <text evidence="19">The sequence shown here is derived from an EMBL/GenBank/DDBJ whole genome shotgun (WGS) entry which is preliminary data.</text>
</comment>
<evidence type="ECO:0000256" key="14">
    <source>
        <dbReference type="ARBA" id="ARBA00026095"/>
    </source>
</evidence>
<evidence type="ECO:0000256" key="9">
    <source>
        <dbReference type="ARBA" id="ARBA00023004"/>
    </source>
</evidence>
<keyword evidence="5" id="KW-0001">2Fe-2S</keyword>
<dbReference type="EC" id="1.14.19.21" evidence="14"/>
<keyword evidence="9" id="KW-0408">Iron</keyword>
<keyword evidence="10" id="KW-0411">Iron-sulfur</keyword>
<dbReference type="GO" id="GO:0008203">
    <property type="term" value="P:cholesterol metabolic process"/>
    <property type="evidence" value="ECO:0007669"/>
    <property type="project" value="InterPro"/>
</dbReference>
<comment type="similarity">
    <text evidence="13">Belongs to the cholesterol 7-desaturase family.</text>
</comment>
<evidence type="ECO:0000256" key="8">
    <source>
        <dbReference type="ARBA" id="ARBA00023002"/>
    </source>
</evidence>
<evidence type="ECO:0000256" key="13">
    <source>
        <dbReference type="ARBA" id="ARBA00025729"/>
    </source>
</evidence>
<dbReference type="InterPro" id="IPR036922">
    <property type="entry name" value="Rieske_2Fe-2S_sf"/>
</dbReference>
<dbReference type="Gene3D" id="2.102.10.10">
    <property type="entry name" value="Rieske [2Fe-2S] iron-sulphur domain"/>
    <property type="match status" value="1"/>
</dbReference>
<evidence type="ECO:0000256" key="17">
    <source>
        <dbReference type="SAM" id="Phobius"/>
    </source>
</evidence>
<dbReference type="PROSITE" id="PS51296">
    <property type="entry name" value="RIESKE"/>
    <property type="match status" value="1"/>
</dbReference>